<organism evidence="4 5">
    <name type="scientific">Dethiosulfatibacter aminovorans DSM 17477</name>
    <dbReference type="NCBI Taxonomy" id="1121476"/>
    <lineage>
        <taxon>Bacteria</taxon>
        <taxon>Bacillati</taxon>
        <taxon>Bacillota</taxon>
        <taxon>Tissierellia</taxon>
        <taxon>Dethiosulfatibacter</taxon>
    </lineage>
</organism>
<comment type="similarity">
    <text evidence="1">Belongs to the LeuD family. LeuD type 2 subfamily.</text>
</comment>
<dbReference type="InterPro" id="IPR033940">
    <property type="entry name" value="IPMI_Swivel"/>
</dbReference>
<accession>A0A1M6ATY5</accession>
<dbReference type="PANTHER" id="PTHR43345">
    <property type="entry name" value="3-ISOPROPYLMALATE DEHYDRATASE SMALL SUBUNIT 2-RELATED-RELATED"/>
    <property type="match status" value="1"/>
</dbReference>
<dbReference type="SUPFAM" id="SSF52016">
    <property type="entry name" value="LeuD/IlvD-like"/>
    <property type="match status" value="1"/>
</dbReference>
<dbReference type="OrthoDB" id="9777465at2"/>
<dbReference type="EMBL" id="FQZL01000004">
    <property type="protein sequence ID" value="SHI39887.1"/>
    <property type="molecule type" value="Genomic_DNA"/>
</dbReference>
<dbReference type="InterPro" id="IPR011827">
    <property type="entry name" value="LeuD_type2/HacB/DmdB"/>
</dbReference>
<dbReference type="Proteomes" id="UP000184052">
    <property type="component" value="Unassembled WGS sequence"/>
</dbReference>
<name>A0A1M6ATY5_9FIRM</name>
<evidence type="ECO:0000313" key="5">
    <source>
        <dbReference type="Proteomes" id="UP000184052"/>
    </source>
</evidence>
<dbReference type="AlphaFoldDB" id="A0A1M6ATY5"/>
<reference evidence="4 5" key="1">
    <citation type="submission" date="2016-11" db="EMBL/GenBank/DDBJ databases">
        <authorList>
            <person name="Jaros S."/>
            <person name="Januszkiewicz K."/>
            <person name="Wedrychowicz H."/>
        </authorList>
    </citation>
    <scope>NUCLEOTIDE SEQUENCE [LARGE SCALE GENOMIC DNA]</scope>
    <source>
        <strain evidence="4 5">DSM 17477</strain>
    </source>
</reference>
<dbReference type="CDD" id="cd01577">
    <property type="entry name" value="IPMI_Swivel"/>
    <property type="match status" value="1"/>
</dbReference>
<dbReference type="STRING" id="1121476.SAMN02745751_00246"/>
<keyword evidence="5" id="KW-1185">Reference proteome</keyword>
<feature type="domain" description="Aconitase A/isopropylmalate dehydratase small subunit swivel" evidence="3">
    <location>
        <begin position="48"/>
        <end position="103"/>
    </location>
</feature>
<dbReference type="InterPro" id="IPR050075">
    <property type="entry name" value="LeuD"/>
</dbReference>
<evidence type="ECO:0000259" key="3">
    <source>
        <dbReference type="Pfam" id="PF00694"/>
    </source>
</evidence>
<evidence type="ECO:0000256" key="1">
    <source>
        <dbReference type="ARBA" id="ARBA00009869"/>
    </source>
</evidence>
<dbReference type="NCBIfam" id="TIGR02087">
    <property type="entry name" value="LEUD_arch"/>
    <property type="match status" value="1"/>
</dbReference>
<dbReference type="Pfam" id="PF00694">
    <property type="entry name" value="Aconitase_C"/>
    <property type="match status" value="1"/>
</dbReference>
<evidence type="ECO:0000256" key="2">
    <source>
        <dbReference type="ARBA" id="ARBA00023239"/>
    </source>
</evidence>
<dbReference type="Gene3D" id="3.20.19.10">
    <property type="entry name" value="Aconitase, domain 4"/>
    <property type="match status" value="1"/>
</dbReference>
<keyword evidence="2" id="KW-0456">Lyase</keyword>
<gene>
    <name evidence="4" type="ORF">SAMN02745751_00246</name>
</gene>
<proteinExistence type="inferred from homology"/>
<evidence type="ECO:0000313" key="4">
    <source>
        <dbReference type="EMBL" id="SHI39887.1"/>
    </source>
</evidence>
<dbReference type="RefSeq" id="WP_073045857.1">
    <property type="nucleotide sequence ID" value="NZ_FQZL01000004.1"/>
</dbReference>
<dbReference type="InterPro" id="IPR000573">
    <property type="entry name" value="AconitaseA/IPMdHydase_ssu_swvl"/>
</dbReference>
<sequence length="159" mass="17591">MSKVIKFGDNIDTDQIVASQHLSLPSIDAIKQYTFEHHANFTENFKSGDFVVAEENFGCGSSREQAPAVLKALGVEAVIAKSFARIFFRNAINLGILVIECPEADRIDNLDEISIDLDKGKIVNKTKNEEYSIVPMTGFLKEVLDAGGIVPYKKARLEK</sequence>
<protein>
    <submittedName>
        <fullName evidence="4">3-isopropylmalate dehydratase, small subunit</fullName>
    </submittedName>
</protein>
<dbReference type="InterPro" id="IPR015928">
    <property type="entry name" value="Aconitase/3IPM_dehydase_swvl"/>
</dbReference>
<dbReference type="GO" id="GO:0016836">
    <property type="term" value="F:hydro-lyase activity"/>
    <property type="evidence" value="ECO:0007669"/>
    <property type="project" value="InterPro"/>
</dbReference>
<dbReference type="PANTHER" id="PTHR43345:SF2">
    <property type="entry name" value="3-ISOPROPYLMALATE DEHYDRATASE SMALL SUBUNIT 1"/>
    <property type="match status" value="1"/>
</dbReference>